<dbReference type="InterPro" id="IPR011010">
    <property type="entry name" value="DNA_brk_join_enz"/>
</dbReference>
<dbReference type="Proteomes" id="UP000238430">
    <property type="component" value="Unassembled WGS sequence"/>
</dbReference>
<protein>
    <submittedName>
        <fullName evidence="6">Integrase</fullName>
    </submittedName>
</protein>
<dbReference type="Gene3D" id="1.10.443.10">
    <property type="entry name" value="Intergrase catalytic core"/>
    <property type="match status" value="1"/>
</dbReference>
<keyword evidence="3" id="KW-0238">DNA-binding</keyword>
<evidence type="ECO:0000313" key="6">
    <source>
        <dbReference type="EMBL" id="PSG93524.1"/>
    </source>
</evidence>
<keyword evidence="4" id="KW-0233">DNA recombination</keyword>
<dbReference type="EMBL" id="PXOT01000015">
    <property type="protein sequence ID" value="PSG93524.1"/>
    <property type="molecule type" value="Genomic_DNA"/>
</dbReference>
<dbReference type="Pfam" id="PF00589">
    <property type="entry name" value="Phage_integrase"/>
    <property type="match status" value="1"/>
</dbReference>
<evidence type="ECO:0000256" key="2">
    <source>
        <dbReference type="ARBA" id="ARBA00022908"/>
    </source>
</evidence>
<dbReference type="Gene3D" id="1.10.150.130">
    <property type="match status" value="1"/>
</dbReference>
<comment type="caution">
    <text evidence="6">The sequence shown here is derived from an EMBL/GenBank/DDBJ whole genome shotgun (WGS) entry which is preliminary data.</text>
</comment>
<dbReference type="SUPFAM" id="SSF56349">
    <property type="entry name" value="DNA breaking-rejoining enzymes"/>
    <property type="match status" value="1"/>
</dbReference>
<dbReference type="InterPro" id="IPR004107">
    <property type="entry name" value="Integrase_SAM-like_N"/>
</dbReference>
<name>A0A2T1NKV1_9FLAO</name>
<dbReference type="InterPro" id="IPR002104">
    <property type="entry name" value="Integrase_catalytic"/>
</dbReference>
<keyword evidence="7" id="KW-1185">Reference proteome</keyword>
<dbReference type="Pfam" id="PF13495">
    <property type="entry name" value="Phage_int_SAM_4"/>
    <property type="match status" value="1"/>
</dbReference>
<evidence type="ECO:0000313" key="7">
    <source>
        <dbReference type="Proteomes" id="UP000238430"/>
    </source>
</evidence>
<dbReference type="GO" id="GO:0003677">
    <property type="term" value="F:DNA binding"/>
    <property type="evidence" value="ECO:0007669"/>
    <property type="project" value="UniProtKB-KW"/>
</dbReference>
<accession>A0A2T1NKV1</accession>
<evidence type="ECO:0000259" key="5">
    <source>
        <dbReference type="PROSITE" id="PS51898"/>
    </source>
</evidence>
<evidence type="ECO:0000256" key="1">
    <source>
        <dbReference type="ARBA" id="ARBA00008857"/>
    </source>
</evidence>
<keyword evidence="2" id="KW-0229">DNA integration</keyword>
<dbReference type="PANTHER" id="PTHR30349:SF41">
    <property type="entry name" value="INTEGRASE_RECOMBINASE PROTEIN MJ0367-RELATED"/>
    <property type="match status" value="1"/>
</dbReference>
<gene>
    <name evidence="6" type="ORF">C7H61_03155</name>
</gene>
<dbReference type="GO" id="GO:0015074">
    <property type="term" value="P:DNA integration"/>
    <property type="evidence" value="ECO:0007669"/>
    <property type="project" value="UniProtKB-KW"/>
</dbReference>
<dbReference type="AlphaFoldDB" id="A0A2T1NKV1"/>
<dbReference type="PANTHER" id="PTHR30349">
    <property type="entry name" value="PHAGE INTEGRASE-RELATED"/>
    <property type="match status" value="1"/>
</dbReference>
<dbReference type="InterPro" id="IPR050090">
    <property type="entry name" value="Tyrosine_recombinase_XerCD"/>
</dbReference>
<organism evidence="6 7">
    <name type="scientific">Mesoflavibacter zeaxanthinifaciens subsp. sabulilitoris</name>
    <dbReference type="NCBI Taxonomy" id="1520893"/>
    <lineage>
        <taxon>Bacteria</taxon>
        <taxon>Pseudomonadati</taxon>
        <taxon>Bacteroidota</taxon>
        <taxon>Flavobacteriia</taxon>
        <taxon>Flavobacteriales</taxon>
        <taxon>Flavobacteriaceae</taxon>
        <taxon>Mesoflavibacter</taxon>
    </lineage>
</organism>
<sequence length="355" mass="41949">MILSNYSFQFGKHNDKDVIWIKFPYSSTLINQLKKRFPSAKWSKTQKCWYMIDGTSVREALQLPNKDKSVGYLQKIHPNNQEAFINFHQLLKLKAYSPNTIKTYLYEFAHLLKLIKNYDVNMLTPEKLKSYFLFCLEHDKMKERKLNGKINAIKFYYEQVLHKPKMFFDIPRPKKPITLPKHLSKNEIKRLFKQVKNEKHLLILKLVYGMGLRLSEVTNLKITDIDSENMMVRVEGAKGKKDRVVNLPESILEEMRDYYQKYKPEYYLFNGQYGGKYSTRSVQSIFKTAMKKARINKRIGIHGLRHSYATHLLESGADIRFIQELLGHYSIKTTQVYTNVTNLSKHKIKSPLDYL</sequence>
<proteinExistence type="inferred from homology"/>
<dbReference type="PROSITE" id="PS51898">
    <property type="entry name" value="TYR_RECOMBINASE"/>
    <property type="match status" value="1"/>
</dbReference>
<feature type="domain" description="Tyr recombinase" evidence="5">
    <location>
        <begin position="178"/>
        <end position="350"/>
    </location>
</feature>
<dbReference type="InterPro" id="IPR010998">
    <property type="entry name" value="Integrase_recombinase_N"/>
</dbReference>
<dbReference type="RefSeq" id="WP_106677025.1">
    <property type="nucleotide sequence ID" value="NZ_JACHWV010000001.1"/>
</dbReference>
<comment type="similarity">
    <text evidence="1">Belongs to the 'phage' integrase family.</text>
</comment>
<dbReference type="InterPro" id="IPR013762">
    <property type="entry name" value="Integrase-like_cat_sf"/>
</dbReference>
<dbReference type="OrthoDB" id="9801717at2"/>
<evidence type="ECO:0000256" key="4">
    <source>
        <dbReference type="ARBA" id="ARBA00023172"/>
    </source>
</evidence>
<evidence type="ECO:0000256" key="3">
    <source>
        <dbReference type="ARBA" id="ARBA00023125"/>
    </source>
</evidence>
<dbReference type="GO" id="GO:0006310">
    <property type="term" value="P:DNA recombination"/>
    <property type="evidence" value="ECO:0007669"/>
    <property type="project" value="UniProtKB-KW"/>
</dbReference>
<reference evidence="6 7" key="1">
    <citation type="submission" date="2018-03" db="EMBL/GenBank/DDBJ databases">
        <title>Mesoflavibacter sp. HG37 and Mesoflavibacter sp. HG96 sp.nov., two marine bacteria isolated from seawater of Western Pacific Ocean.</title>
        <authorList>
            <person name="Cheng H."/>
            <person name="Wu Y.-H."/>
            <person name="Guo L.-L."/>
            <person name="Xu X.-W."/>
        </authorList>
    </citation>
    <scope>NUCLEOTIDE SEQUENCE [LARGE SCALE GENOMIC DNA]</scope>
    <source>
        <strain evidence="6 7">KCTC 42117</strain>
    </source>
</reference>